<feature type="compositionally biased region" description="Acidic residues" evidence="4">
    <location>
        <begin position="537"/>
        <end position="575"/>
    </location>
</feature>
<dbReference type="InterPro" id="IPR036322">
    <property type="entry name" value="WD40_repeat_dom_sf"/>
</dbReference>
<dbReference type="HOGENOM" id="CLU_023936_0_0_1"/>
<proteinExistence type="inferred from homology"/>
<dbReference type="OMA" id="WVKWCLI"/>
<dbReference type="GO" id="GO:0000462">
    <property type="term" value="P:maturation of SSU-rRNA from tricistronic rRNA transcript (SSU-rRNA, 5.8S rRNA, LSU-rRNA)"/>
    <property type="evidence" value="ECO:0000318"/>
    <property type="project" value="GO_Central"/>
</dbReference>
<keyword evidence="2" id="KW-0539">Nucleus</keyword>
<dbReference type="FunCoup" id="Q753Q8">
    <property type="interactions" value="861"/>
</dbReference>
<accession>Q753Q8</accession>
<reference evidence="6 7" key="1">
    <citation type="journal article" date="2004" name="Science">
        <title>The Ashbya gossypii genome as a tool for mapping the ancient Saccharomyces cerevisiae genome.</title>
        <authorList>
            <person name="Dietrich F.S."/>
            <person name="Voegeli S."/>
            <person name="Brachat S."/>
            <person name="Lerch A."/>
            <person name="Gates K."/>
            <person name="Steiner S."/>
            <person name="Mohr C."/>
            <person name="Pohlmann R."/>
            <person name="Luedi P."/>
            <person name="Choi S."/>
            <person name="Wing R.A."/>
            <person name="Flavier A."/>
            <person name="Gaffney T.D."/>
            <person name="Philippsen P."/>
        </authorList>
    </citation>
    <scope>NUCLEOTIDE SEQUENCE [LARGE SCALE GENOMIC DNA]</scope>
    <source>
        <strain evidence="7">ATCC 10895 / CBS 109.51 / FGSC 9923 / NRRL Y-1056</strain>
    </source>
</reference>
<protein>
    <submittedName>
        <fullName evidence="6">AFR398Wp</fullName>
    </submittedName>
</protein>
<dbReference type="Gene3D" id="2.130.10.10">
    <property type="entry name" value="YVTN repeat-like/Quinoprotein amine dehydrogenase"/>
    <property type="match status" value="1"/>
</dbReference>
<comment type="subcellular location">
    <subcellularLocation>
        <location evidence="1">Nucleus</location>
    </subcellularLocation>
</comment>
<dbReference type="SUPFAM" id="SSF50978">
    <property type="entry name" value="WD40 repeat-like"/>
    <property type="match status" value="1"/>
</dbReference>
<dbReference type="RefSeq" id="NP_985945.2">
    <property type="nucleotide sequence ID" value="NM_211300.2"/>
</dbReference>
<dbReference type="InParanoid" id="Q753Q8"/>
<dbReference type="GO" id="GO:0005730">
    <property type="term" value="C:nucleolus"/>
    <property type="evidence" value="ECO:0000318"/>
    <property type="project" value="GO_Central"/>
</dbReference>
<name>Q753Q8_EREGS</name>
<dbReference type="GO" id="GO:0032040">
    <property type="term" value="C:small-subunit processome"/>
    <property type="evidence" value="ECO:0007669"/>
    <property type="project" value="UniProtKB-ARBA"/>
</dbReference>
<evidence type="ECO:0000256" key="4">
    <source>
        <dbReference type="SAM" id="MobiDB-lite"/>
    </source>
</evidence>
<reference evidence="7" key="2">
    <citation type="journal article" date="2013" name="G3 (Bethesda)">
        <title>Genomes of Ashbya fungi isolated from insects reveal four mating-type loci, numerous translocations, lack of transposons, and distinct gene duplications.</title>
        <authorList>
            <person name="Dietrich F.S."/>
            <person name="Voegeli S."/>
            <person name="Kuo S."/>
            <person name="Philippsen P."/>
        </authorList>
    </citation>
    <scope>GENOME REANNOTATION</scope>
    <source>
        <strain evidence="7">ATCC 10895 / CBS 109.51 / FGSC 9923 / NRRL Y-1056</strain>
    </source>
</reference>
<dbReference type="eggNOG" id="KOG4547">
    <property type="taxonomic scope" value="Eukaryota"/>
</dbReference>
<dbReference type="KEGG" id="ago:AGOS_AFR398W"/>
<dbReference type="PANTHER" id="PTHR44267:SF1">
    <property type="entry name" value="WD REPEAT-CONTAINING PROTEIN 43"/>
    <property type="match status" value="1"/>
</dbReference>
<dbReference type="Proteomes" id="UP000000591">
    <property type="component" value="Chromosome VI"/>
</dbReference>
<sequence length="605" mass="65282">MASAVLYSRFSPDGAELATVTAALGQERVAVVSVGGARTDAWAPVGAAGVTTTSLGWVRVGDAGLVAVGRSDGTVGLYSAVANRVVQELATGAAAGVRDVQTRGDRALVLAGGALYEFSLEDFTLVRQLRLAACADAGRLCVVDEHRVLLASHTVTLVDLRSESELLTFPGHLSAVTTLYMLDEEHFLSGAADDRFLNVYNLETGATKAVLVATANIARVSHTGSRAVAVSTEEGRVEVFADPLVSTGNKRRGNLSKQPTHTVRVARDGSSDPLPLFNCYINGDIATIVWLENATEPHFERVQWEALSPAHTIFKARPATKSASHRSKSGSDVAAAKTYKEGNATVTSGDNFRHIQQLIDELQQADLDGSENQETLQDRLLGAKQPQGNKSSKKNQTVGTLTVVLSQALQSNDHSLLETVLNTRDERLIQATVTKLKPALSVTLLERLAERIARQTNRQGLLIVWCKWCLIAHGGYLITIPNLIAQLASLHSTLKKRSEQLPRLQLLEAMLNSCVDDLAVKRSSSFEDYTPTATVWEDENESDVEYNEELDDAGLIEDGELDESDDDDDDDDETAVPDGEQPAEAGLESSDDVEDEHGYSDVETH</sequence>
<dbReference type="Pfam" id="PF04003">
    <property type="entry name" value="Utp12"/>
    <property type="match status" value="1"/>
</dbReference>
<dbReference type="PANTHER" id="PTHR44267">
    <property type="entry name" value="WD REPEAT-CONTAINING PROTEIN 43"/>
    <property type="match status" value="1"/>
</dbReference>
<dbReference type="AlphaFoldDB" id="Q753Q8"/>
<evidence type="ECO:0000313" key="6">
    <source>
        <dbReference type="EMBL" id="AAS53769.2"/>
    </source>
</evidence>
<dbReference type="InterPro" id="IPR007148">
    <property type="entry name" value="SSU_processome_Utp12"/>
</dbReference>
<dbReference type="OrthoDB" id="30195at2759"/>
<feature type="domain" description="Small-subunit processome Utp12" evidence="5">
    <location>
        <begin position="412"/>
        <end position="511"/>
    </location>
</feature>
<dbReference type="InterPro" id="IPR052414">
    <property type="entry name" value="U3_snoRNA-assoc_WDR"/>
</dbReference>
<dbReference type="EMBL" id="AE016819">
    <property type="protein sequence ID" value="AAS53769.2"/>
    <property type="molecule type" value="Genomic_DNA"/>
</dbReference>
<dbReference type="GeneID" id="4622217"/>
<evidence type="ECO:0000256" key="2">
    <source>
        <dbReference type="ARBA" id="ARBA00023242"/>
    </source>
</evidence>
<gene>
    <name evidence="6" type="ORF">AGOS_AFR398W</name>
</gene>
<evidence type="ECO:0000259" key="5">
    <source>
        <dbReference type="Pfam" id="PF04003"/>
    </source>
</evidence>
<feature type="compositionally biased region" description="Basic and acidic residues" evidence="4">
    <location>
        <begin position="596"/>
        <end position="605"/>
    </location>
</feature>
<keyword evidence="7" id="KW-1185">Reference proteome</keyword>
<organism evidence="6 7">
    <name type="scientific">Eremothecium gossypii (strain ATCC 10895 / CBS 109.51 / FGSC 9923 / NRRL Y-1056)</name>
    <name type="common">Yeast</name>
    <name type="synonym">Ashbya gossypii</name>
    <dbReference type="NCBI Taxonomy" id="284811"/>
    <lineage>
        <taxon>Eukaryota</taxon>
        <taxon>Fungi</taxon>
        <taxon>Dikarya</taxon>
        <taxon>Ascomycota</taxon>
        <taxon>Saccharomycotina</taxon>
        <taxon>Saccharomycetes</taxon>
        <taxon>Saccharomycetales</taxon>
        <taxon>Saccharomycetaceae</taxon>
        <taxon>Eremothecium</taxon>
    </lineage>
</organism>
<comment type="similarity">
    <text evidence="3">Belongs to the UTP5 family.</text>
</comment>
<dbReference type="STRING" id="284811.Q753Q8"/>
<evidence type="ECO:0000313" key="7">
    <source>
        <dbReference type="Proteomes" id="UP000000591"/>
    </source>
</evidence>
<feature type="region of interest" description="Disordered" evidence="4">
    <location>
        <begin position="537"/>
        <end position="605"/>
    </location>
</feature>
<dbReference type="InterPro" id="IPR015943">
    <property type="entry name" value="WD40/YVTN_repeat-like_dom_sf"/>
</dbReference>
<evidence type="ECO:0000256" key="3">
    <source>
        <dbReference type="ARBA" id="ARBA00038335"/>
    </source>
</evidence>
<evidence type="ECO:0000256" key="1">
    <source>
        <dbReference type="ARBA" id="ARBA00004123"/>
    </source>
</evidence>